<dbReference type="EMBL" id="DS547164">
    <property type="protein sequence ID" value="EDQ99440.1"/>
    <property type="molecule type" value="Genomic_DNA"/>
</dbReference>
<dbReference type="InParanoid" id="B0E128"/>
<gene>
    <name evidence="1" type="ORF">LACBIDRAFT_335012</name>
    <name evidence="2" type="ORF">LACBIDRAFT_335014</name>
</gene>
<dbReference type="KEGG" id="lbc:LACBIDRAFT_335012"/>
<protein>
    <submittedName>
        <fullName evidence="1">Predicted protein</fullName>
    </submittedName>
</protein>
<dbReference type="HOGENOM" id="CLU_1090167_0_0_1"/>
<dbReference type="EMBL" id="DS547164">
    <property type="protein sequence ID" value="EDQ99441.1"/>
    <property type="molecule type" value="Genomic_DNA"/>
</dbReference>
<accession>B0E128</accession>
<evidence type="ECO:0000313" key="2">
    <source>
        <dbReference type="EMBL" id="EDQ99441.1"/>
    </source>
</evidence>
<evidence type="ECO:0000313" key="1">
    <source>
        <dbReference type="EMBL" id="EDQ99440.1"/>
    </source>
</evidence>
<dbReference type="Proteomes" id="UP000001194">
    <property type="component" value="Unassembled WGS sequence"/>
</dbReference>
<reference evidence="1 3" key="1">
    <citation type="journal article" date="2008" name="Nature">
        <title>The genome of Laccaria bicolor provides insights into mycorrhizal symbiosis.</title>
        <authorList>
            <person name="Martin F."/>
            <person name="Aerts A."/>
            <person name="Ahren D."/>
            <person name="Brun A."/>
            <person name="Danchin E.G.J."/>
            <person name="Duchaussoy F."/>
            <person name="Gibon J."/>
            <person name="Kohler A."/>
            <person name="Lindquist E."/>
            <person name="Pereda V."/>
            <person name="Salamov A."/>
            <person name="Shapiro H.J."/>
            <person name="Wuyts J."/>
            <person name="Blaudez D."/>
            <person name="Buee M."/>
            <person name="Brokstein P."/>
            <person name="Canbaeck B."/>
            <person name="Cohen D."/>
            <person name="Courty P.E."/>
            <person name="Coutinho P.M."/>
            <person name="Delaruelle C."/>
            <person name="Detter J.C."/>
            <person name="Deveau A."/>
            <person name="DiFazio S."/>
            <person name="Duplessis S."/>
            <person name="Fraissinet-Tachet L."/>
            <person name="Lucic E."/>
            <person name="Frey-Klett P."/>
            <person name="Fourrey C."/>
            <person name="Feussner I."/>
            <person name="Gay G."/>
            <person name="Grimwood J."/>
            <person name="Hoegger P.J."/>
            <person name="Jain P."/>
            <person name="Kilaru S."/>
            <person name="Labbe J."/>
            <person name="Lin Y.C."/>
            <person name="Legue V."/>
            <person name="Le Tacon F."/>
            <person name="Marmeisse R."/>
            <person name="Melayah D."/>
            <person name="Montanini B."/>
            <person name="Muratet M."/>
            <person name="Nehls U."/>
            <person name="Niculita-Hirzel H."/>
            <person name="Oudot-Le Secq M.P."/>
            <person name="Peter M."/>
            <person name="Quesneville H."/>
            <person name="Rajashekar B."/>
            <person name="Reich M."/>
            <person name="Rouhier N."/>
            <person name="Schmutz J."/>
            <person name="Yin T."/>
            <person name="Chalot M."/>
            <person name="Henrissat B."/>
            <person name="Kuees U."/>
            <person name="Lucas S."/>
            <person name="Van de Peer Y."/>
            <person name="Podila G.K."/>
            <person name="Polle A."/>
            <person name="Pukkila P.J."/>
            <person name="Richardson P.M."/>
            <person name="Rouze P."/>
            <person name="Sanders I.R."/>
            <person name="Stajich J.E."/>
            <person name="Tunlid A."/>
            <person name="Tuskan G."/>
            <person name="Grigoriev I.V."/>
        </authorList>
    </citation>
    <scope>NUCLEOTIDE SEQUENCE [LARGE SCALE GENOMIC DNA]</scope>
    <source>
        <strain evidence="3">S238N-H82 / ATCC MYA-4686</strain>
    </source>
</reference>
<dbReference type="KEGG" id="lbc:LACBIDRAFT_335014"/>
<sequence>MFECIGSDSGPVNSVYERHAYKTANHTSLLVRLGSNWSSAFLSYKSTTPALNGLSIADVAFLTMPTSTTVKYCRPPGHKRKPQSESWKVGIMVISPLEISPLSNPVNELASIPSSLVEHRIFASGRRQTPHIDRLIDCAQLCGFQSFAPPNARAVFRAFRLPHPDALCVVAYTLVVATGCRNVTHTDVPTASLAFFLRPITNYQGQGPRVKNTILIGGHSSLLARTPTSMEGGGAWLLRIGRSCLDASHASGLLG</sequence>
<dbReference type="RefSeq" id="XP_001889896.1">
    <property type="nucleotide sequence ID" value="XM_001889861.1"/>
</dbReference>
<dbReference type="GeneID" id="6085565"/>
<name>B0E128_LACBS</name>
<dbReference type="RefSeq" id="XP_001889895.1">
    <property type="nucleotide sequence ID" value="XM_001889860.1"/>
</dbReference>
<keyword evidence="3" id="KW-1185">Reference proteome</keyword>
<dbReference type="GeneID" id="6085557"/>
<proteinExistence type="predicted"/>
<organism evidence="3">
    <name type="scientific">Laccaria bicolor (strain S238N-H82 / ATCC MYA-4686)</name>
    <name type="common">Bicoloured deceiver</name>
    <name type="synonym">Laccaria laccata var. bicolor</name>
    <dbReference type="NCBI Taxonomy" id="486041"/>
    <lineage>
        <taxon>Eukaryota</taxon>
        <taxon>Fungi</taxon>
        <taxon>Dikarya</taxon>
        <taxon>Basidiomycota</taxon>
        <taxon>Agaricomycotina</taxon>
        <taxon>Agaricomycetes</taxon>
        <taxon>Agaricomycetidae</taxon>
        <taxon>Agaricales</taxon>
        <taxon>Agaricineae</taxon>
        <taxon>Hydnangiaceae</taxon>
        <taxon>Laccaria</taxon>
    </lineage>
</organism>
<evidence type="ECO:0000313" key="3">
    <source>
        <dbReference type="Proteomes" id="UP000001194"/>
    </source>
</evidence>
<dbReference type="AlphaFoldDB" id="B0E128"/>